<comment type="caution">
    <text evidence="1">The sequence shown here is derived from an EMBL/GenBank/DDBJ whole genome shotgun (WGS) entry which is preliminary data.</text>
</comment>
<evidence type="ECO:0000313" key="1">
    <source>
        <dbReference type="EMBL" id="NYF59284.1"/>
    </source>
</evidence>
<keyword evidence="2" id="KW-1185">Reference proteome</keyword>
<proteinExistence type="predicted"/>
<sequence length="29" mass="3291">MPESPMLDLCLEPLRLPLAQRLLCPPTSR</sequence>
<dbReference type="EMBL" id="JACCCQ010000001">
    <property type="protein sequence ID" value="NYF59284.1"/>
    <property type="molecule type" value="Genomic_DNA"/>
</dbReference>
<reference evidence="1 2" key="1">
    <citation type="submission" date="2020-07" db="EMBL/GenBank/DDBJ databases">
        <title>Sequencing the genomes of 1000 actinobacteria strains.</title>
        <authorList>
            <person name="Klenk H.-P."/>
        </authorList>
    </citation>
    <scope>NUCLEOTIDE SEQUENCE [LARGE SCALE GENOMIC DNA]</scope>
    <source>
        <strain evidence="1 2">DSM 43814</strain>
    </source>
</reference>
<dbReference type="Proteomes" id="UP000631553">
    <property type="component" value="Unassembled WGS sequence"/>
</dbReference>
<protein>
    <submittedName>
        <fullName evidence="1">Uncharacterized protein</fullName>
    </submittedName>
</protein>
<organism evidence="1 2">
    <name type="scientific">Micromonospora purpureochromogenes</name>
    <dbReference type="NCBI Taxonomy" id="47872"/>
    <lineage>
        <taxon>Bacteria</taxon>
        <taxon>Bacillati</taxon>
        <taxon>Actinomycetota</taxon>
        <taxon>Actinomycetes</taxon>
        <taxon>Micromonosporales</taxon>
        <taxon>Micromonosporaceae</taxon>
        <taxon>Micromonospora</taxon>
    </lineage>
</organism>
<evidence type="ECO:0000313" key="2">
    <source>
        <dbReference type="Proteomes" id="UP000631553"/>
    </source>
</evidence>
<name>A0ABX2RRV3_9ACTN</name>
<accession>A0ABX2RRV3</accession>
<gene>
    <name evidence="1" type="ORF">HDA35_005115</name>
</gene>